<dbReference type="Pfam" id="PF00561">
    <property type="entry name" value="Abhydrolase_1"/>
    <property type="match status" value="1"/>
</dbReference>
<dbReference type="InterPro" id="IPR050266">
    <property type="entry name" value="AB_hydrolase_sf"/>
</dbReference>
<dbReference type="GO" id="GO:0016787">
    <property type="term" value="F:hydrolase activity"/>
    <property type="evidence" value="ECO:0007669"/>
    <property type="project" value="UniProtKB-KW"/>
</dbReference>
<dbReference type="Gene3D" id="3.40.50.1820">
    <property type="entry name" value="alpha/beta hydrolase"/>
    <property type="match status" value="1"/>
</dbReference>
<gene>
    <name evidence="3" type="ORF">F9802_14045</name>
</gene>
<protein>
    <submittedName>
        <fullName evidence="3">Alpha/beta fold hydrolase</fullName>
    </submittedName>
</protein>
<dbReference type="InterPro" id="IPR000073">
    <property type="entry name" value="AB_hydrolase_1"/>
</dbReference>
<comment type="caution">
    <text evidence="3">The sequence shown here is derived from an EMBL/GenBank/DDBJ whole genome shotgun (WGS) entry which is preliminary data.</text>
</comment>
<feature type="domain" description="AB hydrolase-1" evidence="2">
    <location>
        <begin position="26"/>
        <end position="260"/>
    </location>
</feature>
<dbReference type="PANTHER" id="PTHR43798">
    <property type="entry name" value="MONOACYLGLYCEROL LIPASE"/>
    <property type="match status" value="1"/>
</dbReference>
<keyword evidence="4" id="KW-1185">Reference proteome</keyword>
<dbReference type="AlphaFoldDB" id="A0A6I1FNP0"/>
<dbReference type="GO" id="GO:0016020">
    <property type="term" value="C:membrane"/>
    <property type="evidence" value="ECO:0007669"/>
    <property type="project" value="TreeGrafter"/>
</dbReference>
<organism evidence="3 4">
    <name type="scientific">Bacillus aerolatus</name>
    <dbReference type="NCBI Taxonomy" id="2653354"/>
    <lineage>
        <taxon>Bacteria</taxon>
        <taxon>Bacillati</taxon>
        <taxon>Bacillota</taxon>
        <taxon>Bacilli</taxon>
        <taxon>Bacillales</taxon>
        <taxon>Bacillaceae</taxon>
        <taxon>Bacillus</taxon>
    </lineage>
</organism>
<keyword evidence="1 3" id="KW-0378">Hydrolase</keyword>
<evidence type="ECO:0000313" key="3">
    <source>
        <dbReference type="EMBL" id="KAB7705645.1"/>
    </source>
</evidence>
<dbReference type="PANTHER" id="PTHR43798:SF31">
    <property type="entry name" value="AB HYDROLASE SUPERFAMILY PROTEIN YCLE"/>
    <property type="match status" value="1"/>
</dbReference>
<reference evidence="3 4" key="1">
    <citation type="submission" date="2019-10" db="EMBL/GenBank/DDBJ databases">
        <title>Bacillus aerolatum sp. nov., isolated from bioaerosol of sport playgrounds.</title>
        <authorList>
            <person name="Chen P."/>
            <person name="Zhang G."/>
        </authorList>
    </citation>
    <scope>NUCLEOTIDE SEQUENCE [LARGE SCALE GENOMIC DNA]</scope>
    <source>
        <strain evidence="3 4">CX253</strain>
    </source>
</reference>
<dbReference type="SUPFAM" id="SSF53474">
    <property type="entry name" value="alpha/beta-Hydrolases"/>
    <property type="match status" value="1"/>
</dbReference>
<accession>A0A6I1FNP0</accession>
<evidence type="ECO:0000256" key="1">
    <source>
        <dbReference type="ARBA" id="ARBA00022801"/>
    </source>
</evidence>
<evidence type="ECO:0000259" key="2">
    <source>
        <dbReference type="Pfam" id="PF00561"/>
    </source>
</evidence>
<sequence>MGGFILPYFCTEDNVKIYYEDKGQGKPVVLIHGWSCSRHHFSKQKNELLKSYRVISYDLRGHGDSDRVEYGLTMAQFAKDLKDLVDYLELENVSFAGWSMGTHIIWEYVKNYGCQNVSKLCFIDMTPKLLTDEDWKLGLFGDFGHEKNLLTLASMCADWNRHAEGVAPGMFAPTFDDQQLLEWTKKEAKKNTPHVMITMWIAMAIQDYREVLPQISVPCLITYGAESFYCKENSEYIKSQIQNAKLVTFENCGHALHIEDYKKFNKELIEFIG</sequence>
<name>A0A6I1FNP0_9BACI</name>
<dbReference type="InterPro" id="IPR029058">
    <property type="entry name" value="AB_hydrolase_fold"/>
</dbReference>
<proteinExistence type="predicted"/>
<dbReference type="EMBL" id="WEIO01000008">
    <property type="protein sequence ID" value="KAB7705645.1"/>
    <property type="molecule type" value="Genomic_DNA"/>
</dbReference>
<dbReference type="Proteomes" id="UP000429595">
    <property type="component" value="Unassembled WGS sequence"/>
</dbReference>
<evidence type="ECO:0000313" key="4">
    <source>
        <dbReference type="Proteomes" id="UP000429595"/>
    </source>
</evidence>